<dbReference type="EMBL" id="BTRK01000006">
    <property type="protein sequence ID" value="GMR60018.1"/>
    <property type="molecule type" value="Genomic_DNA"/>
</dbReference>
<comment type="caution">
    <text evidence="2">The sequence shown here is derived from an EMBL/GenBank/DDBJ whole genome shotgun (WGS) entry which is preliminary data.</text>
</comment>
<keyword evidence="3" id="KW-1185">Reference proteome</keyword>
<accession>A0AAN5DAN0</accession>
<organism evidence="2 3">
    <name type="scientific">Pristionchus mayeri</name>
    <dbReference type="NCBI Taxonomy" id="1317129"/>
    <lineage>
        <taxon>Eukaryota</taxon>
        <taxon>Metazoa</taxon>
        <taxon>Ecdysozoa</taxon>
        <taxon>Nematoda</taxon>
        <taxon>Chromadorea</taxon>
        <taxon>Rhabditida</taxon>
        <taxon>Rhabditina</taxon>
        <taxon>Diplogasteromorpha</taxon>
        <taxon>Diplogasteroidea</taxon>
        <taxon>Neodiplogasteridae</taxon>
        <taxon>Pristionchus</taxon>
    </lineage>
</organism>
<dbReference type="AlphaFoldDB" id="A0AAN5DAN0"/>
<evidence type="ECO:0000256" key="1">
    <source>
        <dbReference type="SAM" id="MobiDB-lite"/>
    </source>
</evidence>
<feature type="region of interest" description="Disordered" evidence="1">
    <location>
        <begin position="1"/>
        <end position="36"/>
    </location>
</feature>
<dbReference type="Proteomes" id="UP001328107">
    <property type="component" value="Unassembled WGS sequence"/>
</dbReference>
<evidence type="ECO:0000313" key="3">
    <source>
        <dbReference type="Proteomes" id="UP001328107"/>
    </source>
</evidence>
<evidence type="ECO:0000313" key="2">
    <source>
        <dbReference type="EMBL" id="GMR60018.1"/>
    </source>
</evidence>
<name>A0AAN5DAN0_9BILA</name>
<gene>
    <name evidence="2" type="ORF">PMAYCL1PPCAC_30213</name>
</gene>
<sequence>MEFGAANGTAVVTESSRMSGERSVPERSVSLGKEGPAGRITEMESLSCLDHIRAAILKVIDGVGHGQRKKGEEDEKSHCGTWRMDEGLFLLAKKGGGVWEEKRKESPGLSKH</sequence>
<proteinExistence type="predicted"/>
<protein>
    <submittedName>
        <fullName evidence="2">Uncharacterized protein</fullName>
    </submittedName>
</protein>
<reference evidence="3" key="1">
    <citation type="submission" date="2022-10" db="EMBL/GenBank/DDBJ databases">
        <title>Genome assembly of Pristionchus species.</title>
        <authorList>
            <person name="Yoshida K."/>
            <person name="Sommer R.J."/>
        </authorList>
    </citation>
    <scope>NUCLEOTIDE SEQUENCE [LARGE SCALE GENOMIC DNA]</scope>
    <source>
        <strain evidence="3">RS5460</strain>
    </source>
</reference>